<feature type="signal peptide" evidence="1">
    <location>
        <begin position="1"/>
        <end position="26"/>
    </location>
</feature>
<dbReference type="AlphaFoldDB" id="A0A917QAY3"/>
<feature type="domain" description="SCP" evidence="2">
    <location>
        <begin position="42"/>
        <end position="168"/>
    </location>
</feature>
<evidence type="ECO:0000313" key="4">
    <source>
        <dbReference type="Proteomes" id="UP000600449"/>
    </source>
</evidence>
<evidence type="ECO:0000313" key="3">
    <source>
        <dbReference type="EMBL" id="GGK41401.1"/>
    </source>
</evidence>
<evidence type="ECO:0000256" key="1">
    <source>
        <dbReference type="SAM" id="SignalP"/>
    </source>
</evidence>
<dbReference type="InterPro" id="IPR014044">
    <property type="entry name" value="CAP_dom"/>
</dbReference>
<dbReference type="Pfam" id="PF00188">
    <property type="entry name" value="CAP"/>
    <property type="match status" value="1"/>
</dbReference>
<dbReference type="Gene3D" id="3.40.33.10">
    <property type="entry name" value="CAP"/>
    <property type="match status" value="1"/>
</dbReference>
<keyword evidence="4" id="KW-1185">Reference proteome</keyword>
<dbReference type="PANTHER" id="PTHR31157:SF1">
    <property type="entry name" value="SCP DOMAIN-CONTAINING PROTEIN"/>
    <property type="match status" value="1"/>
</dbReference>
<dbReference type="PANTHER" id="PTHR31157">
    <property type="entry name" value="SCP DOMAIN-CONTAINING PROTEIN"/>
    <property type="match status" value="1"/>
</dbReference>
<dbReference type="CDD" id="cd05379">
    <property type="entry name" value="CAP_bacterial"/>
    <property type="match status" value="1"/>
</dbReference>
<feature type="chain" id="PRO_5036895982" description="SCP domain-containing protein" evidence="1">
    <location>
        <begin position="27"/>
        <end position="318"/>
    </location>
</feature>
<sequence>MTSTATLPRLALAAALLAATALTAAAQDVRTGDLSALREEALAEVNAAREANGLATLAAGPTLDEIAQGHAEDMLARGYFAHVSPDGESVADRFHEAGGARSEIVAENLARCDGCDIPPDVARVEAFQEGLMESPEHRDNILRGGLSRFGYGIAADPASGRTVAVQTFAGPGTPRGLDAGASAEPIGPDARVAAAREALNALRAEAGVASLDADEALVAAARDLLPQTGGSLEPPALDLAGALPADAARRFAGVRALAATCSGCGAEPTRADVESFVAQWEEARGETLTGADLDRFGFALGADGAGAKTAVLLLAGTR</sequence>
<dbReference type="RefSeq" id="WP_188914126.1">
    <property type="nucleotide sequence ID" value="NZ_BMMF01000009.1"/>
</dbReference>
<reference evidence="3 4" key="1">
    <citation type="journal article" date="2014" name="Int. J. Syst. Evol. Microbiol.">
        <title>Complete genome sequence of Corynebacterium casei LMG S-19264T (=DSM 44701T), isolated from a smear-ripened cheese.</title>
        <authorList>
            <consortium name="US DOE Joint Genome Institute (JGI-PGF)"/>
            <person name="Walter F."/>
            <person name="Albersmeier A."/>
            <person name="Kalinowski J."/>
            <person name="Ruckert C."/>
        </authorList>
    </citation>
    <scope>NUCLEOTIDE SEQUENCE [LARGE SCALE GENOMIC DNA]</scope>
    <source>
        <strain evidence="3 4">CGMCC 1.9161</strain>
    </source>
</reference>
<protein>
    <recommendedName>
        <fullName evidence="2">SCP domain-containing protein</fullName>
    </recommendedName>
</protein>
<dbReference type="SUPFAM" id="SSF55797">
    <property type="entry name" value="PR-1-like"/>
    <property type="match status" value="1"/>
</dbReference>
<proteinExistence type="predicted"/>
<organism evidence="3 4">
    <name type="scientific">Salinarimonas ramus</name>
    <dbReference type="NCBI Taxonomy" id="690164"/>
    <lineage>
        <taxon>Bacteria</taxon>
        <taxon>Pseudomonadati</taxon>
        <taxon>Pseudomonadota</taxon>
        <taxon>Alphaproteobacteria</taxon>
        <taxon>Hyphomicrobiales</taxon>
        <taxon>Salinarimonadaceae</taxon>
        <taxon>Salinarimonas</taxon>
    </lineage>
</organism>
<evidence type="ECO:0000259" key="2">
    <source>
        <dbReference type="Pfam" id="PF00188"/>
    </source>
</evidence>
<keyword evidence="1" id="KW-0732">Signal</keyword>
<name>A0A917QAY3_9HYPH</name>
<dbReference type="Proteomes" id="UP000600449">
    <property type="component" value="Unassembled WGS sequence"/>
</dbReference>
<dbReference type="EMBL" id="BMMF01000009">
    <property type="protein sequence ID" value="GGK41401.1"/>
    <property type="molecule type" value="Genomic_DNA"/>
</dbReference>
<accession>A0A917QAY3</accession>
<gene>
    <name evidence="3" type="ORF">GCM10011322_30680</name>
</gene>
<dbReference type="InterPro" id="IPR035940">
    <property type="entry name" value="CAP_sf"/>
</dbReference>
<comment type="caution">
    <text evidence="3">The sequence shown here is derived from an EMBL/GenBank/DDBJ whole genome shotgun (WGS) entry which is preliminary data.</text>
</comment>